<proteinExistence type="predicted"/>
<gene>
    <name evidence="1" type="primary">46</name>
    <name evidence="1" type="ORF">SEA_NEVILLE_46</name>
</gene>
<organism evidence="1 2">
    <name type="scientific">Gordonia phage Neville</name>
    <dbReference type="NCBI Taxonomy" id="2301693"/>
    <lineage>
        <taxon>Viruses</taxon>
        <taxon>Duplodnaviria</taxon>
        <taxon>Heunggongvirae</taxon>
        <taxon>Uroviricota</taxon>
        <taxon>Caudoviricetes</taxon>
        <taxon>Deeyouvirinae</taxon>
        <taxon>Nevillevirus</taxon>
        <taxon>Nevillevirus neville</taxon>
    </lineage>
</organism>
<keyword evidence="2" id="KW-1185">Reference proteome</keyword>
<evidence type="ECO:0000313" key="1">
    <source>
        <dbReference type="EMBL" id="AXQ64416.1"/>
    </source>
</evidence>
<dbReference type="EMBL" id="MH651182">
    <property type="protein sequence ID" value="AXQ64416.1"/>
    <property type="molecule type" value="Genomic_DNA"/>
</dbReference>
<reference evidence="1 2" key="1">
    <citation type="submission" date="2018-07" db="EMBL/GenBank/DDBJ databases">
        <authorList>
            <person name="Bragdon E."/>
            <person name="Orellana H."/>
            <person name="Sterchele H."/>
            <person name="Molloy S.D."/>
            <person name="Garlena R.A."/>
            <person name="Russell D.A."/>
            <person name="Pope W.H."/>
            <person name="Jacobs-Sera D."/>
            <person name="Hatfull G.F."/>
        </authorList>
    </citation>
    <scope>NUCLEOTIDE SEQUENCE [LARGE SCALE GENOMIC DNA]</scope>
</reference>
<evidence type="ECO:0000313" key="2">
    <source>
        <dbReference type="Proteomes" id="UP000261731"/>
    </source>
</evidence>
<dbReference type="Proteomes" id="UP000261731">
    <property type="component" value="Segment"/>
</dbReference>
<accession>A0A385DY87</accession>
<name>A0A385DY87_9CAUD</name>
<dbReference type="GeneID" id="70080419"/>
<dbReference type="KEGG" id="vg:70080419"/>
<sequence>MRCAMSAGSAMYEVAEKFVAEVRRLANENPEFVYQKRPIGDGGEGGSCMYVNEAGTGGDCLIGQAVINTGLMSVEELGKHENELARGLLGDLRFPGAATQWADRVQSRQDMGVAWVDAVRDADLTFPLPKSLAALPCDTGRHAR</sequence>
<dbReference type="RefSeq" id="YP_010245902.1">
    <property type="nucleotide sequence ID" value="NC_060131.1"/>
</dbReference>
<protein>
    <submittedName>
        <fullName evidence="1">Uncharacterized protein</fullName>
    </submittedName>
</protein>